<dbReference type="RefSeq" id="WP_107032775.1">
    <property type="nucleotide sequence ID" value="NZ_CAOLBL010000020.1"/>
</dbReference>
<dbReference type="Proteomes" id="UP000244905">
    <property type="component" value="Unassembled WGS sequence"/>
</dbReference>
<sequence>MSRRPDFLGVFLLLILTFLAGGIAEAGLSRGLVDVKNYSSASGPSLKMIQNMVQDDLKYGVKFVHLRGFRLLAGDAGGGLCG</sequence>
<gene>
    <name evidence="1" type="ORF">C5O23_09845</name>
</gene>
<dbReference type="EMBL" id="PUEC01000022">
    <property type="protein sequence ID" value="PWB01351.1"/>
    <property type="molecule type" value="Genomic_DNA"/>
</dbReference>
<dbReference type="GeneID" id="82526641"/>
<evidence type="ECO:0000313" key="1">
    <source>
        <dbReference type="EMBL" id="PWB01351.1"/>
    </source>
</evidence>
<organism evidence="1 2">
    <name type="scientific">Duncaniella muris</name>
    <dbReference type="NCBI Taxonomy" id="2094150"/>
    <lineage>
        <taxon>Bacteria</taxon>
        <taxon>Pseudomonadati</taxon>
        <taxon>Bacteroidota</taxon>
        <taxon>Bacteroidia</taxon>
        <taxon>Bacteroidales</taxon>
        <taxon>Muribaculaceae</taxon>
        <taxon>Duncaniella</taxon>
    </lineage>
</organism>
<protein>
    <submittedName>
        <fullName evidence="1">Uncharacterized protein</fullName>
    </submittedName>
</protein>
<accession>A0A2V1IJU3</accession>
<reference evidence="2" key="1">
    <citation type="submission" date="2018-02" db="EMBL/GenBank/DDBJ databases">
        <authorList>
            <person name="Clavel T."/>
            <person name="Strowig T."/>
        </authorList>
    </citation>
    <scope>NUCLEOTIDE SEQUENCE [LARGE SCALE GENOMIC DNA]</scope>
    <source>
        <strain evidence="2">DSM 103720</strain>
    </source>
</reference>
<proteinExistence type="predicted"/>
<name>A0A2V1IJU3_9BACT</name>
<dbReference type="AlphaFoldDB" id="A0A2V1IJU3"/>
<keyword evidence="2" id="KW-1185">Reference proteome</keyword>
<evidence type="ECO:0000313" key="2">
    <source>
        <dbReference type="Proteomes" id="UP000244905"/>
    </source>
</evidence>
<comment type="caution">
    <text evidence="1">The sequence shown here is derived from an EMBL/GenBank/DDBJ whole genome shotgun (WGS) entry which is preliminary data.</text>
</comment>